<dbReference type="EMBL" id="JAPXFL010000001">
    <property type="protein sequence ID" value="KAK9512137.1"/>
    <property type="molecule type" value="Genomic_DNA"/>
</dbReference>
<evidence type="ECO:0000259" key="2">
    <source>
        <dbReference type="PROSITE" id="PS50853"/>
    </source>
</evidence>
<evidence type="ECO:0000256" key="1">
    <source>
        <dbReference type="SAM" id="MobiDB-lite"/>
    </source>
</evidence>
<dbReference type="PROSITE" id="PS50853">
    <property type="entry name" value="FN3"/>
    <property type="match status" value="1"/>
</dbReference>
<accession>A0AAW1DNE2</accession>
<dbReference type="SMART" id="SM00060">
    <property type="entry name" value="FN3"/>
    <property type="match status" value="1"/>
</dbReference>
<name>A0AAW1DNE2_9HEMI</name>
<dbReference type="AlphaFoldDB" id="A0AAW1DNE2"/>
<dbReference type="SUPFAM" id="SSF49265">
    <property type="entry name" value="Fibronectin type III"/>
    <property type="match status" value="1"/>
</dbReference>
<feature type="domain" description="Fibronectin type-III" evidence="2">
    <location>
        <begin position="277"/>
        <end position="373"/>
    </location>
</feature>
<dbReference type="InterPro" id="IPR036116">
    <property type="entry name" value="FN3_sf"/>
</dbReference>
<organism evidence="3 4">
    <name type="scientific">Rhynocoris fuscipes</name>
    <dbReference type="NCBI Taxonomy" id="488301"/>
    <lineage>
        <taxon>Eukaryota</taxon>
        <taxon>Metazoa</taxon>
        <taxon>Ecdysozoa</taxon>
        <taxon>Arthropoda</taxon>
        <taxon>Hexapoda</taxon>
        <taxon>Insecta</taxon>
        <taxon>Pterygota</taxon>
        <taxon>Neoptera</taxon>
        <taxon>Paraneoptera</taxon>
        <taxon>Hemiptera</taxon>
        <taxon>Heteroptera</taxon>
        <taxon>Panheteroptera</taxon>
        <taxon>Cimicomorpha</taxon>
        <taxon>Reduviidae</taxon>
        <taxon>Harpactorinae</taxon>
        <taxon>Harpactorini</taxon>
        <taxon>Rhynocoris</taxon>
    </lineage>
</organism>
<gene>
    <name evidence="3" type="ORF">O3M35_000629</name>
</gene>
<protein>
    <recommendedName>
        <fullName evidence="2">Fibronectin type-III domain-containing protein</fullName>
    </recommendedName>
</protein>
<dbReference type="InterPro" id="IPR003961">
    <property type="entry name" value="FN3_dom"/>
</dbReference>
<dbReference type="Gene3D" id="2.60.40.10">
    <property type="entry name" value="Immunoglobulins"/>
    <property type="match status" value="1"/>
</dbReference>
<evidence type="ECO:0000313" key="4">
    <source>
        <dbReference type="Proteomes" id="UP001461498"/>
    </source>
</evidence>
<dbReference type="Pfam" id="PF00041">
    <property type="entry name" value="fn3"/>
    <property type="match status" value="1"/>
</dbReference>
<reference evidence="3 4" key="1">
    <citation type="submission" date="2022-12" db="EMBL/GenBank/DDBJ databases">
        <title>Chromosome-level genome assembly of true bugs.</title>
        <authorList>
            <person name="Ma L."/>
            <person name="Li H."/>
        </authorList>
    </citation>
    <scope>NUCLEOTIDE SEQUENCE [LARGE SCALE GENOMIC DNA]</scope>
    <source>
        <strain evidence="3">Lab_2022b</strain>
    </source>
</reference>
<proteinExistence type="predicted"/>
<sequence>MCMFQGVAQVQRKQSLAGILLQCLTFCTNPWKSNKDVAYRQDAAYIQGRCKTCSYAVDPNGASRCTRCYAIKQPVAAVRCNTCGDKKEKCNCCRKKKKKMTGRANKEKCIDKSKMINAEVRSLSGRSTCSRRSVQSACSRKSIASLRSNYSRKSCCSNKSAARSCDDVSRKTKKNVAISPAEVSVINDGTEECIKRCTSWRKGDPSLCDWKAKPAGNTEVSLCSVNTKISKHSVTSKTSCRSKFSAGKLSRDSAGQCSISKCGRKTKLSHFGNETRPQGPLRPSNITTNSVDLDWMRPPPPAPIPEYYDVEKQMNKGEWIKVCELVCHTDEMKTTVRGLEPGTSYMFRVTAVQKDDCRGLPLYTDEPICTLTVTERYYASSYCTAKTVVTDIG</sequence>
<comment type="caution">
    <text evidence="3">The sequence shown here is derived from an EMBL/GenBank/DDBJ whole genome shotgun (WGS) entry which is preliminary data.</text>
</comment>
<dbReference type="InterPro" id="IPR013783">
    <property type="entry name" value="Ig-like_fold"/>
</dbReference>
<keyword evidence="4" id="KW-1185">Reference proteome</keyword>
<dbReference type="CDD" id="cd00063">
    <property type="entry name" value="FN3"/>
    <property type="match status" value="1"/>
</dbReference>
<dbReference type="Proteomes" id="UP001461498">
    <property type="component" value="Unassembled WGS sequence"/>
</dbReference>
<evidence type="ECO:0000313" key="3">
    <source>
        <dbReference type="EMBL" id="KAK9512137.1"/>
    </source>
</evidence>
<feature type="region of interest" description="Disordered" evidence="1">
    <location>
        <begin position="269"/>
        <end position="298"/>
    </location>
</feature>